<evidence type="ECO:0000313" key="5">
    <source>
        <dbReference type="EMBL" id="ADU30131.1"/>
    </source>
</evidence>
<dbReference type="SUPFAM" id="SSF53850">
    <property type="entry name" value="Periplasmic binding protein-like II"/>
    <property type="match status" value="1"/>
</dbReference>
<comment type="similarity">
    <text evidence="4">Belongs to the MqnA/MqnD family. MqnA subfamily.</text>
</comment>
<dbReference type="KEGG" id="bco:Bcell_1869"/>
<dbReference type="AlphaFoldDB" id="E6TZF7"/>
<dbReference type="HAMAP" id="MF_00995">
    <property type="entry name" value="MqnA"/>
    <property type="match status" value="1"/>
</dbReference>
<dbReference type="CDD" id="cd13634">
    <property type="entry name" value="PBP2_Sco4506"/>
    <property type="match status" value="1"/>
</dbReference>
<dbReference type="Pfam" id="PF02621">
    <property type="entry name" value="VitK2_biosynth"/>
    <property type="match status" value="1"/>
</dbReference>
<dbReference type="InterPro" id="IPR003773">
    <property type="entry name" value="Menaquinone_biosynth"/>
</dbReference>
<evidence type="ECO:0000256" key="4">
    <source>
        <dbReference type="HAMAP-Rule" id="MF_00995"/>
    </source>
</evidence>
<dbReference type="OrthoDB" id="9810112at2"/>
<protein>
    <recommendedName>
        <fullName evidence="4">Chorismate dehydratase</fullName>
        <ecNumber evidence="4">4.2.1.151</ecNumber>
    </recommendedName>
    <alternativeName>
        <fullName evidence="4">Menaquinone biosynthetic enzyme MqnA</fullName>
    </alternativeName>
</protein>
<accession>E6TZF7</accession>
<proteinExistence type="inferred from homology"/>
<dbReference type="PANTHER" id="PTHR37690">
    <property type="entry name" value="CHORISMATE DEHYDRATASE"/>
    <property type="match status" value="1"/>
</dbReference>
<dbReference type="GO" id="GO:0009234">
    <property type="term" value="P:menaquinone biosynthetic process"/>
    <property type="evidence" value="ECO:0007669"/>
    <property type="project" value="UniProtKB-UniRule"/>
</dbReference>
<keyword evidence="6" id="KW-1185">Reference proteome</keyword>
<evidence type="ECO:0000313" key="6">
    <source>
        <dbReference type="Proteomes" id="UP000001401"/>
    </source>
</evidence>
<dbReference type="STRING" id="649639.Bcell_1869"/>
<dbReference type="Proteomes" id="UP000001401">
    <property type="component" value="Chromosome"/>
</dbReference>
<name>E6TZF7_EVAC2</name>
<evidence type="ECO:0000256" key="3">
    <source>
        <dbReference type="ARBA" id="ARBA00023239"/>
    </source>
</evidence>
<reference evidence="5 6" key="1">
    <citation type="submission" date="2010-12" db="EMBL/GenBank/DDBJ databases">
        <title>Complete sequence of Bacillus cellulosilyticus DSM 2522.</title>
        <authorList>
            <consortium name="US DOE Joint Genome Institute"/>
            <person name="Lucas S."/>
            <person name="Copeland A."/>
            <person name="Lapidus A."/>
            <person name="Cheng J.-F."/>
            <person name="Bruce D."/>
            <person name="Goodwin L."/>
            <person name="Pitluck S."/>
            <person name="Chertkov O."/>
            <person name="Detter J.C."/>
            <person name="Han C."/>
            <person name="Tapia R."/>
            <person name="Land M."/>
            <person name="Hauser L."/>
            <person name="Jeffries C."/>
            <person name="Kyrpides N."/>
            <person name="Ivanova N."/>
            <person name="Mikhailova N."/>
            <person name="Brumm P."/>
            <person name="Mead D."/>
            <person name="Woyke T."/>
        </authorList>
    </citation>
    <scope>NUCLEOTIDE SEQUENCE [LARGE SCALE GENOMIC DNA]</scope>
    <source>
        <strain evidence="6">ATCC 21833 / DSM 2522 / FERM P-1141 / JCM 9156 / N-4</strain>
    </source>
</reference>
<dbReference type="EC" id="4.2.1.151" evidence="4"/>
<keyword evidence="3 4" id="KW-0456">Lyase</keyword>
<comment type="catalytic activity">
    <reaction evidence="4">
        <text>chorismate = 3-[(1-carboxyvinyl)-oxy]benzoate + H2O</text>
        <dbReference type="Rhea" id="RHEA:40051"/>
        <dbReference type="ChEBI" id="CHEBI:15377"/>
        <dbReference type="ChEBI" id="CHEBI:29748"/>
        <dbReference type="ChEBI" id="CHEBI:76981"/>
        <dbReference type="EC" id="4.2.1.151"/>
    </reaction>
</comment>
<keyword evidence="2 4" id="KW-0474">Menaquinone biosynthesis</keyword>
<sequence>MGLAIGEISYTNILPFFYYVDRFFLGQNGCTFIPKVPSELNDGMEKGVIDVGGISSFSYGENYEEYMLLPNFSVSSPREVGSIFLFSKLPITELHNKTIALTSSSATSVNLLKIILQKFYSLEVSYVTMEPDYDSMLKEYDACLLIGDDAITASWNKREDIHKYDLGTIWEHFTGYPMTYAVFAVRKSACEKHPILLDYLYKQFLYSKTTSIHNHFEEIIYSIQKQLGGKKSFWKNYYHGLNYDLTERHVAGLYHYFNLAYEMNLLENKVANISFWSPTKHSHSV</sequence>
<dbReference type="eggNOG" id="COG1427">
    <property type="taxonomic scope" value="Bacteria"/>
</dbReference>
<dbReference type="UniPathway" id="UPA00079"/>
<dbReference type="PANTHER" id="PTHR37690:SF1">
    <property type="entry name" value="CHORISMATE DEHYDRATASE"/>
    <property type="match status" value="1"/>
</dbReference>
<evidence type="ECO:0000256" key="1">
    <source>
        <dbReference type="ARBA" id="ARBA00004863"/>
    </source>
</evidence>
<comment type="function">
    <text evidence="4">Catalyzes the dehydration of chorismate into 3-[(1-carboxyvinyl)oxy]benzoate, a step in the biosynthesis of menaquinone (MK, vitamin K2).</text>
</comment>
<comment type="pathway">
    <text evidence="1 4">Quinol/quinone metabolism; menaquinone biosynthesis.</text>
</comment>
<dbReference type="InterPro" id="IPR030868">
    <property type="entry name" value="MqnA"/>
</dbReference>
<dbReference type="GO" id="GO:0016836">
    <property type="term" value="F:hydro-lyase activity"/>
    <property type="evidence" value="ECO:0007669"/>
    <property type="project" value="UniProtKB-UniRule"/>
</dbReference>
<dbReference type="Gene3D" id="3.40.190.10">
    <property type="entry name" value="Periplasmic binding protein-like II"/>
    <property type="match status" value="2"/>
</dbReference>
<gene>
    <name evidence="4" type="primary">mqnA</name>
    <name evidence="5" type="ordered locus">Bcell_1869</name>
</gene>
<evidence type="ECO:0000256" key="2">
    <source>
        <dbReference type="ARBA" id="ARBA00022428"/>
    </source>
</evidence>
<organism evidence="5 6">
    <name type="scientific">Evansella cellulosilytica (strain ATCC 21833 / DSM 2522 / FERM P-1141 / JCM 9156 / N-4)</name>
    <name type="common">Bacillus cellulosilyticus</name>
    <dbReference type="NCBI Taxonomy" id="649639"/>
    <lineage>
        <taxon>Bacteria</taxon>
        <taxon>Bacillati</taxon>
        <taxon>Bacillota</taxon>
        <taxon>Bacilli</taxon>
        <taxon>Bacillales</taxon>
        <taxon>Bacillaceae</taxon>
        <taxon>Evansella</taxon>
    </lineage>
</organism>
<dbReference type="HOGENOM" id="CLU_059898_0_0_9"/>
<dbReference type="EMBL" id="CP002394">
    <property type="protein sequence ID" value="ADU30131.1"/>
    <property type="molecule type" value="Genomic_DNA"/>
</dbReference>